<proteinExistence type="predicted"/>
<keyword evidence="1" id="KW-0812">Transmembrane</keyword>
<reference evidence="2 3" key="1">
    <citation type="submission" date="2022-10" db="EMBL/GenBank/DDBJ databases">
        <title>Pararhodobacter sp. nov., isolated from marine algae.</title>
        <authorList>
            <person name="Choi B.J."/>
            <person name="Kim J.M."/>
            <person name="Lee J.K."/>
            <person name="Choi D.G."/>
            <person name="Jeon C.O."/>
        </authorList>
    </citation>
    <scope>NUCLEOTIDE SEQUENCE [LARGE SCALE GENOMIC DNA]</scope>
    <source>
        <strain evidence="2 3">ZQ420</strain>
    </source>
</reference>
<accession>A0ABT3H0K3</accession>
<evidence type="ECO:0000313" key="2">
    <source>
        <dbReference type="EMBL" id="MCW1933327.1"/>
    </source>
</evidence>
<feature type="transmembrane region" description="Helical" evidence="1">
    <location>
        <begin position="52"/>
        <end position="73"/>
    </location>
</feature>
<evidence type="ECO:0000313" key="3">
    <source>
        <dbReference type="Proteomes" id="UP001208938"/>
    </source>
</evidence>
<keyword evidence="1" id="KW-1133">Transmembrane helix</keyword>
<sequence>MTLVPRFFWKRSKPRLVGRGDPFDPRGGAAGQGYSRQDQRLRFHRWRPSRRWLLLVPVLLLVAPPLLDLMAGLRGSTGRECRLLSVVNGNTLLVQCGEPEPATRTDISLASIVAPPREQPQELTNAVMTVQLLGVPAAPILGARCLPEAWAGLRAQTALRLRVWFADDLDFTIRPNANVAIAYVDGHSVNHALRRTSRDHCAG</sequence>
<dbReference type="Proteomes" id="UP001208938">
    <property type="component" value="Unassembled WGS sequence"/>
</dbReference>
<gene>
    <name evidence="2" type="ORF">OKW52_13915</name>
</gene>
<protein>
    <submittedName>
        <fullName evidence="2">Uncharacterized protein</fullName>
    </submittedName>
</protein>
<dbReference type="EMBL" id="JAPDFL010000001">
    <property type="protein sequence ID" value="MCW1933327.1"/>
    <property type="molecule type" value="Genomic_DNA"/>
</dbReference>
<organism evidence="2 3">
    <name type="scientific">Pararhodobacter zhoushanensis</name>
    <dbReference type="NCBI Taxonomy" id="2479545"/>
    <lineage>
        <taxon>Bacteria</taxon>
        <taxon>Pseudomonadati</taxon>
        <taxon>Pseudomonadota</taxon>
        <taxon>Alphaproteobacteria</taxon>
        <taxon>Rhodobacterales</taxon>
        <taxon>Paracoccaceae</taxon>
        <taxon>Pararhodobacter</taxon>
    </lineage>
</organism>
<comment type="caution">
    <text evidence="2">The sequence shown here is derived from an EMBL/GenBank/DDBJ whole genome shotgun (WGS) entry which is preliminary data.</text>
</comment>
<keyword evidence="3" id="KW-1185">Reference proteome</keyword>
<evidence type="ECO:0000256" key="1">
    <source>
        <dbReference type="SAM" id="Phobius"/>
    </source>
</evidence>
<name>A0ABT3H0K3_9RHOB</name>
<dbReference type="RefSeq" id="WP_264506252.1">
    <property type="nucleotide sequence ID" value="NZ_JAPDFL010000001.1"/>
</dbReference>
<keyword evidence="1" id="KW-0472">Membrane</keyword>